<keyword evidence="2" id="KW-0521">NADP</keyword>
<feature type="domain" description="NADP-dependent oxidoreductase" evidence="7">
    <location>
        <begin position="12"/>
        <end position="253"/>
    </location>
</feature>
<feature type="binding site" evidence="5">
    <location>
        <position position="103"/>
    </location>
    <ligand>
        <name>substrate</name>
    </ligand>
</feature>
<evidence type="ECO:0000256" key="3">
    <source>
        <dbReference type="ARBA" id="ARBA00023002"/>
    </source>
</evidence>
<dbReference type="InterPro" id="IPR023210">
    <property type="entry name" value="NADP_OxRdtase_dom"/>
</dbReference>
<evidence type="ECO:0000256" key="1">
    <source>
        <dbReference type="ARBA" id="ARBA00007905"/>
    </source>
</evidence>
<evidence type="ECO:0000256" key="5">
    <source>
        <dbReference type="PIRSR" id="PIRSR000097-2"/>
    </source>
</evidence>
<sequence length="279" mass="30911">MHHIGKTRIPAIGFGTYPLQGSEAQQAVEMAIGLGYRHIDTAQMYGNEKAVGQALRSCGLALDEVMVTTKVDPSNMDPERFLPSVERSLEDLGIDSVDYLLLHWPSRERALGQTLELLAEARSRGYSQHIGVSNFTCAQLREAGRLLPGEIATNQVEFHPLIDQRPLQRLCREQGVILSAYCALARGAFMEDRTLQSIARVYGKSVAQVALRWIIQQGVAAIAMSTRLENARGNLDVFDFELSDDEMKAIGALRQAHRRLVSPAQWAPEWDGPAEGDKE</sequence>
<keyword evidence="3" id="KW-0560">Oxidoreductase</keyword>
<dbReference type="RefSeq" id="WP_188861331.1">
    <property type="nucleotide sequence ID" value="NZ_BMLT01000007.1"/>
</dbReference>
<comment type="caution">
    <text evidence="8">The sequence shown here is derived from an EMBL/GenBank/DDBJ whole genome shotgun (WGS) entry which is preliminary data.</text>
</comment>
<dbReference type="InterPro" id="IPR020471">
    <property type="entry name" value="AKR"/>
</dbReference>
<dbReference type="EMBL" id="BMLT01000007">
    <property type="protein sequence ID" value="GGO83920.1"/>
    <property type="molecule type" value="Genomic_DNA"/>
</dbReference>
<evidence type="ECO:0000256" key="4">
    <source>
        <dbReference type="PIRSR" id="PIRSR000097-1"/>
    </source>
</evidence>
<dbReference type="PANTHER" id="PTHR43827:SF3">
    <property type="entry name" value="NADP-DEPENDENT OXIDOREDUCTASE DOMAIN-CONTAINING PROTEIN"/>
    <property type="match status" value="1"/>
</dbReference>
<evidence type="ECO:0000256" key="6">
    <source>
        <dbReference type="PIRSR" id="PIRSR000097-3"/>
    </source>
</evidence>
<dbReference type="PROSITE" id="PS00798">
    <property type="entry name" value="ALDOKETO_REDUCTASE_1"/>
    <property type="match status" value="1"/>
</dbReference>
<feature type="site" description="Lowers pKa of active site Tyr" evidence="6">
    <location>
        <position position="70"/>
    </location>
</feature>
<dbReference type="AlphaFoldDB" id="A0A918DVJ9"/>
<comment type="similarity">
    <text evidence="1">Belongs to the aldo/keto reductase family.</text>
</comment>
<protein>
    <submittedName>
        <fullName evidence="8">Oxidoreductase</fullName>
    </submittedName>
</protein>
<keyword evidence="9" id="KW-1185">Reference proteome</keyword>
<accession>A0A918DVJ9</accession>
<proteinExistence type="inferred from homology"/>
<dbReference type="InterPro" id="IPR036812">
    <property type="entry name" value="NAD(P)_OxRdtase_dom_sf"/>
</dbReference>
<organism evidence="8 9">
    <name type="scientific">Marinobacterium nitratireducens</name>
    <dbReference type="NCBI Taxonomy" id="518897"/>
    <lineage>
        <taxon>Bacteria</taxon>
        <taxon>Pseudomonadati</taxon>
        <taxon>Pseudomonadota</taxon>
        <taxon>Gammaproteobacteria</taxon>
        <taxon>Oceanospirillales</taxon>
        <taxon>Oceanospirillaceae</taxon>
        <taxon>Marinobacterium</taxon>
    </lineage>
</organism>
<reference evidence="8 9" key="1">
    <citation type="journal article" date="2014" name="Int. J. Syst. Evol. Microbiol.">
        <title>Complete genome sequence of Corynebacterium casei LMG S-19264T (=DSM 44701T), isolated from a smear-ripened cheese.</title>
        <authorList>
            <consortium name="US DOE Joint Genome Institute (JGI-PGF)"/>
            <person name="Walter F."/>
            <person name="Albersmeier A."/>
            <person name="Kalinowski J."/>
            <person name="Ruckert C."/>
        </authorList>
    </citation>
    <scope>NUCLEOTIDE SEQUENCE [LARGE SCALE GENOMIC DNA]</scope>
    <source>
        <strain evidence="8 9">CGMCC 1.7286</strain>
    </source>
</reference>
<dbReference type="GO" id="GO:1990002">
    <property type="term" value="F:methylglyoxal reductase (NADPH) (acetol producing) activity"/>
    <property type="evidence" value="ECO:0007669"/>
    <property type="project" value="TreeGrafter"/>
</dbReference>
<dbReference type="PIRSF" id="PIRSF000097">
    <property type="entry name" value="AKR"/>
    <property type="match status" value="1"/>
</dbReference>
<evidence type="ECO:0000313" key="8">
    <source>
        <dbReference type="EMBL" id="GGO83920.1"/>
    </source>
</evidence>
<dbReference type="GO" id="GO:0051596">
    <property type="term" value="P:methylglyoxal catabolic process"/>
    <property type="evidence" value="ECO:0007669"/>
    <property type="project" value="TreeGrafter"/>
</dbReference>
<dbReference type="PRINTS" id="PR00069">
    <property type="entry name" value="ALDKETRDTASE"/>
</dbReference>
<dbReference type="InterPro" id="IPR018170">
    <property type="entry name" value="Aldo/ket_reductase_CS"/>
</dbReference>
<dbReference type="Pfam" id="PF00248">
    <property type="entry name" value="Aldo_ket_red"/>
    <property type="match status" value="1"/>
</dbReference>
<evidence type="ECO:0000313" key="9">
    <source>
        <dbReference type="Proteomes" id="UP000599578"/>
    </source>
</evidence>
<dbReference type="Proteomes" id="UP000599578">
    <property type="component" value="Unassembled WGS sequence"/>
</dbReference>
<feature type="active site" description="Proton donor" evidence="4">
    <location>
        <position position="45"/>
    </location>
</feature>
<name>A0A918DVJ9_9GAMM</name>
<gene>
    <name evidence="8" type="ORF">GCM10011348_28960</name>
</gene>
<dbReference type="Gene3D" id="3.20.20.100">
    <property type="entry name" value="NADP-dependent oxidoreductase domain"/>
    <property type="match status" value="1"/>
</dbReference>
<dbReference type="SUPFAM" id="SSF51430">
    <property type="entry name" value="NAD(P)-linked oxidoreductase"/>
    <property type="match status" value="1"/>
</dbReference>
<dbReference type="PANTHER" id="PTHR43827">
    <property type="entry name" value="2,5-DIKETO-D-GLUCONIC ACID REDUCTASE"/>
    <property type="match status" value="1"/>
</dbReference>
<evidence type="ECO:0000259" key="7">
    <source>
        <dbReference type="Pfam" id="PF00248"/>
    </source>
</evidence>
<evidence type="ECO:0000256" key="2">
    <source>
        <dbReference type="ARBA" id="ARBA00022857"/>
    </source>
</evidence>